<gene>
    <name evidence="2" type="ORF">GCM10007878_13840</name>
</gene>
<keyword evidence="1" id="KW-0472">Membrane</keyword>
<dbReference type="Proteomes" id="UP001156682">
    <property type="component" value="Unassembled WGS sequence"/>
</dbReference>
<dbReference type="Gene3D" id="3.10.450.70">
    <property type="entry name" value="Disulphide bond isomerase, DsbC/G, N-terminal"/>
    <property type="match status" value="1"/>
</dbReference>
<sequence>MKTHEDKLKSFKNKITYTSIGLAAVIAIGSLSFGFLKDSQNTFVPLQEIQVASKNDWPTVFKEMDQEKVADMQVIKGFTTEIQEVTGWVLKERTREASQAIVYTVGNGSHAIIGGIVDSSGNNLSSKHFELFTDVLPQASKQPEVSKQSAPQADILNASLLQSVVDIQPVVKIGEGEREVVVVIDLNCPYCTQYFNNINADSELLKDFTFKFMPVGILSHDSVVKAAVFDDLSEAEAKQHLIDVFSGESLSIQPSSSALAASENRTSKWQQAGLTAAPTTIVNLGKENQKSKMGMLGNSTIKSLF</sequence>
<evidence type="ECO:0008006" key="4">
    <source>
        <dbReference type="Google" id="ProtNLM"/>
    </source>
</evidence>
<dbReference type="EMBL" id="BSOR01000022">
    <property type="protein sequence ID" value="GLR63946.1"/>
    <property type="molecule type" value="Genomic_DNA"/>
</dbReference>
<dbReference type="InterPro" id="IPR036249">
    <property type="entry name" value="Thioredoxin-like_sf"/>
</dbReference>
<feature type="transmembrane region" description="Helical" evidence="1">
    <location>
        <begin position="15"/>
        <end position="36"/>
    </location>
</feature>
<proteinExistence type="predicted"/>
<dbReference type="Gene3D" id="3.40.30.10">
    <property type="entry name" value="Glutaredoxin"/>
    <property type="match status" value="1"/>
</dbReference>
<evidence type="ECO:0000313" key="3">
    <source>
        <dbReference type="Proteomes" id="UP001156682"/>
    </source>
</evidence>
<accession>A0ABQ5ZZ51</accession>
<organism evidence="2 3">
    <name type="scientific">Marinospirillum insulare</name>
    <dbReference type="NCBI Taxonomy" id="217169"/>
    <lineage>
        <taxon>Bacteria</taxon>
        <taxon>Pseudomonadati</taxon>
        <taxon>Pseudomonadota</taxon>
        <taxon>Gammaproteobacteria</taxon>
        <taxon>Oceanospirillales</taxon>
        <taxon>Oceanospirillaceae</taxon>
        <taxon>Marinospirillum</taxon>
    </lineage>
</organism>
<dbReference type="RefSeq" id="WP_027851686.1">
    <property type="nucleotide sequence ID" value="NZ_BSOR01000022.1"/>
</dbReference>
<name>A0ABQ5ZZ51_9GAMM</name>
<comment type="caution">
    <text evidence="2">The sequence shown here is derived from an EMBL/GenBank/DDBJ whole genome shotgun (WGS) entry which is preliminary data.</text>
</comment>
<dbReference type="SUPFAM" id="SSF52833">
    <property type="entry name" value="Thioredoxin-like"/>
    <property type="match status" value="1"/>
</dbReference>
<evidence type="ECO:0000256" key="1">
    <source>
        <dbReference type="SAM" id="Phobius"/>
    </source>
</evidence>
<keyword evidence="1" id="KW-1133">Transmembrane helix</keyword>
<keyword evidence="3" id="KW-1185">Reference proteome</keyword>
<dbReference type="InterPro" id="IPR009094">
    <property type="entry name" value="DiS-bond_isomerase_DsbC/G_N_sf"/>
</dbReference>
<keyword evidence="1" id="KW-0812">Transmembrane</keyword>
<reference evidence="3" key="1">
    <citation type="journal article" date="2019" name="Int. J. Syst. Evol. Microbiol.">
        <title>The Global Catalogue of Microorganisms (GCM) 10K type strain sequencing project: providing services to taxonomists for standard genome sequencing and annotation.</title>
        <authorList>
            <consortium name="The Broad Institute Genomics Platform"/>
            <consortium name="The Broad Institute Genome Sequencing Center for Infectious Disease"/>
            <person name="Wu L."/>
            <person name="Ma J."/>
        </authorList>
    </citation>
    <scope>NUCLEOTIDE SEQUENCE [LARGE SCALE GENOMIC DNA]</scope>
    <source>
        <strain evidence="3">NBRC 100033</strain>
    </source>
</reference>
<protein>
    <recommendedName>
        <fullName evidence="4">Thioredoxin-like fold domain-containing protein</fullName>
    </recommendedName>
</protein>
<evidence type="ECO:0000313" key="2">
    <source>
        <dbReference type="EMBL" id="GLR63946.1"/>
    </source>
</evidence>